<protein>
    <recommendedName>
        <fullName evidence="2">PID domain-containing protein</fullName>
    </recommendedName>
</protein>
<dbReference type="GO" id="GO:0042127">
    <property type="term" value="P:regulation of cell population proliferation"/>
    <property type="evidence" value="ECO:0007669"/>
    <property type="project" value="InterPro"/>
</dbReference>
<dbReference type="GO" id="GO:0051881">
    <property type="term" value="P:regulation of mitochondrial membrane potential"/>
    <property type="evidence" value="ECO:0007669"/>
    <property type="project" value="InterPro"/>
</dbReference>
<feature type="region of interest" description="Disordered" evidence="1">
    <location>
        <begin position="225"/>
        <end position="271"/>
    </location>
</feature>
<keyword evidence="4" id="KW-1185">Reference proteome</keyword>
<feature type="region of interest" description="Disordered" evidence="1">
    <location>
        <begin position="396"/>
        <end position="431"/>
    </location>
</feature>
<feature type="region of interest" description="Disordered" evidence="1">
    <location>
        <begin position="1"/>
        <end position="26"/>
    </location>
</feature>
<dbReference type="OrthoDB" id="9994289at2759"/>
<dbReference type="OMA" id="QMHNSHE"/>
<feature type="compositionally biased region" description="Polar residues" evidence="1">
    <location>
        <begin position="306"/>
        <end position="325"/>
    </location>
</feature>
<dbReference type="PANTHER" id="PTHR16265:SF1">
    <property type="entry name" value="PTB-CONTAINING, CUBILIN AND LRP1-INTERACTING PROTEIN"/>
    <property type="match status" value="1"/>
</dbReference>
<dbReference type="AlphaFoldDB" id="A0A7M7GI53"/>
<feature type="region of interest" description="Disordered" evidence="1">
    <location>
        <begin position="446"/>
        <end position="508"/>
    </location>
</feature>
<dbReference type="PANTHER" id="PTHR16265">
    <property type="entry name" value="PTB-CONTAINING, CUBILIN AND LRP1-INTERACTING PROTEIN"/>
    <property type="match status" value="1"/>
</dbReference>
<dbReference type="KEGG" id="spu:100893346"/>
<dbReference type="RefSeq" id="XP_003727980.2">
    <property type="nucleotide sequence ID" value="XM_003727932.3"/>
</dbReference>
<dbReference type="SMART" id="SM00462">
    <property type="entry name" value="PTB"/>
    <property type="match status" value="1"/>
</dbReference>
<proteinExistence type="predicted"/>
<dbReference type="InParanoid" id="A0A7M7GI53"/>
<dbReference type="CDD" id="cd13160">
    <property type="entry name" value="PTB_LDLRAP_insect-like"/>
    <property type="match status" value="1"/>
</dbReference>
<accession>A0A7M7GI53</accession>
<dbReference type="SUPFAM" id="SSF50729">
    <property type="entry name" value="PH domain-like"/>
    <property type="match status" value="1"/>
</dbReference>
<name>A0A7M7GI53_STRPU</name>
<feature type="compositionally biased region" description="Polar residues" evidence="1">
    <location>
        <begin position="363"/>
        <end position="374"/>
    </location>
</feature>
<dbReference type="InterPro" id="IPR039112">
    <property type="entry name" value="PID1"/>
</dbReference>
<feature type="compositionally biased region" description="Low complexity" evidence="1">
    <location>
        <begin position="351"/>
        <end position="362"/>
    </location>
</feature>
<evidence type="ECO:0000259" key="2">
    <source>
        <dbReference type="PROSITE" id="PS01179"/>
    </source>
</evidence>
<organism evidence="3 4">
    <name type="scientific">Strongylocentrotus purpuratus</name>
    <name type="common">Purple sea urchin</name>
    <dbReference type="NCBI Taxonomy" id="7668"/>
    <lineage>
        <taxon>Eukaryota</taxon>
        <taxon>Metazoa</taxon>
        <taxon>Echinodermata</taxon>
        <taxon>Eleutherozoa</taxon>
        <taxon>Echinozoa</taxon>
        <taxon>Echinoidea</taxon>
        <taxon>Euechinoidea</taxon>
        <taxon>Echinacea</taxon>
        <taxon>Camarodonta</taxon>
        <taxon>Echinidea</taxon>
        <taxon>Strongylocentrotidae</taxon>
        <taxon>Strongylocentrotus</taxon>
    </lineage>
</organism>
<dbReference type="InterPro" id="IPR011993">
    <property type="entry name" value="PH-like_dom_sf"/>
</dbReference>
<dbReference type="PROSITE" id="PS01179">
    <property type="entry name" value="PID"/>
    <property type="match status" value="1"/>
</dbReference>
<dbReference type="Gene3D" id="2.30.29.30">
    <property type="entry name" value="Pleckstrin-homology domain (PH domain)/Phosphotyrosine-binding domain (PTB)"/>
    <property type="match status" value="1"/>
</dbReference>
<dbReference type="GeneID" id="100893346"/>
<dbReference type="InterPro" id="IPR006020">
    <property type="entry name" value="PTB/PI_dom"/>
</dbReference>
<evidence type="ECO:0000313" key="3">
    <source>
        <dbReference type="EnsemblMetazoa" id="XP_003727980"/>
    </source>
</evidence>
<evidence type="ECO:0000256" key="1">
    <source>
        <dbReference type="SAM" id="MobiDB-lite"/>
    </source>
</evidence>
<reference evidence="3" key="2">
    <citation type="submission" date="2021-01" db="UniProtKB">
        <authorList>
            <consortium name="EnsemblMetazoa"/>
        </authorList>
    </citation>
    <scope>IDENTIFICATION</scope>
</reference>
<dbReference type="Pfam" id="PF14719">
    <property type="entry name" value="PID_2"/>
    <property type="match status" value="1"/>
</dbReference>
<reference evidence="4" key="1">
    <citation type="submission" date="2015-02" db="EMBL/GenBank/DDBJ databases">
        <title>Genome sequencing for Strongylocentrotus purpuratus.</title>
        <authorList>
            <person name="Murali S."/>
            <person name="Liu Y."/>
            <person name="Vee V."/>
            <person name="English A."/>
            <person name="Wang M."/>
            <person name="Skinner E."/>
            <person name="Han Y."/>
            <person name="Muzny D.M."/>
            <person name="Worley K.C."/>
            <person name="Gibbs R.A."/>
        </authorList>
    </citation>
    <scope>NUCLEOTIDE SEQUENCE</scope>
</reference>
<dbReference type="Proteomes" id="UP000007110">
    <property type="component" value="Unassembled WGS sequence"/>
</dbReference>
<feature type="region of interest" description="Disordered" evidence="1">
    <location>
        <begin position="291"/>
        <end position="374"/>
    </location>
</feature>
<evidence type="ECO:0000313" key="4">
    <source>
        <dbReference type="Proteomes" id="UP000007110"/>
    </source>
</evidence>
<feature type="compositionally biased region" description="Basic and acidic residues" evidence="1">
    <location>
        <begin position="417"/>
        <end position="431"/>
    </location>
</feature>
<feature type="domain" description="PID" evidence="2">
    <location>
        <begin position="34"/>
        <end position="179"/>
    </location>
</feature>
<sequence>MASKNLIMRKSLEKDRGGLPRSGRGSVDQKCPVFPVQYLGKMPARGEYGREYISEPVEALMKLKDRQKSPKKSALQITEKGFHFLDLNGAFGKEKHVLIPIHHICYGVADEQHPKVFAIITRTDSNPENSLFECHAFHCERKKEASEITYWLLRTFLEVFEDLQKRRRMRQERKLIRQQSVMSGPSFDLSPPTSPNESLTAADLTMYSVILDGAKNKGAAVRLARNHGQSRPVGLPPGQSALDPAVAPPQPHAGHPTPREGYNGTAPGMLYAAPPGPRMMAENQMDVQGRPIQQPISRHYDPRVSMPTTEMSQYPQRAPKPTNTPGDAHQHPDAFQKQNGARYYKNPALPRSRSSTGNTSSTDESNSTLFSDSFSGVSRDGSDFIFIEMLQEEFGGLDLSPTQGKPGASGRLNSKKSRNEPPDQKLRSEDIEKRVRDWLEYEEGDVAVFSPMSPHASPVSPSTMRSPAGYHPGYSYQSGGYRGDPRGSRPGPRTHASQSSVASDKDYF</sequence>
<dbReference type="EnsemblMetazoa" id="XM_003727932">
    <property type="protein sequence ID" value="XP_003727980"/>
    <property type="gene ID" value="LOC100893346"/>
</dbReference>
<dbReference type="GO" id="GO:0046627">
    <property type="term" value="P:negative regulation of insulin receptor signaling pathway"/>
    <property type="evidence" value="ECO:0007669"/>
    <property type="project" value="InterPro"/>
</dbReference>